<evidence type="ECO:0000313" key="1">
    <source>
        <dbReference type="EMBL" id="MBM7642129.1"/>
    </source>
</evidence>
<accession>A0ABS2PQ19</accession>
<protein>
    <submittedName>
        <fullName evidence="1">Uncharacterized protein</fullName>
    </submittedName>
</protein>
<evidence type="ECO:0000313" key="2">
    <source>
        <dbReference type="Proteomes" id="UP000697472"/>
    </source>
</evidence>
<dbReference type="Proteomes" id="UP000697472">
    <property type="component" value="Unassembled WGS sequence"/>
</dbReference>
<keyword evidence="2" id="KW-1185">Reference proteome</keyword>
<gene>
    <name evidence="1" type="ORF">JOC28_000421</name>
</gene>
<organism evidence="1 2">
    <name type="scientific">Streptococcus loxodontisalivarius</name>
    <dbReference type="NCBI Taxonomy" id="1349415"/>
    <lineage>
        <taxon>Bacteria</taxon>
        <taxon>Bacillati</taxon>
        <taxon>Bacillota</taxon>
        <taxon>Bacilli</taxon>
        <taxon>Lactobacillales</taxon>
        <taxon>Streptococcaceae</taxon>
        <taxon>Streptococcus</taxon>
    </lineage>
</organism>
<name>A0ABS2PQ19_9STRE</name>
<dbReference type="RefSeq" id="WP_205008982.1">
    <property type="nucleotide sequence ID" value="NZ_JAFBEH010000005.1"/>
</dbReference>
<sequence>MSYTVKISDIQGADSSSSSTFDLSSFEGKSLSFEMQYNVKDTQAEFSTDLSDINDKVSKVDFIYDDDKAYVNADALFAYYGFDTTTVKGKYVDLAEISDNEIPALSDYESMEADYSWLEDIDEDSFTEKDGQVTATIKMSDLIEQVAKQADDDTSETYLNIAKASLSDKSTAKITLDEDGSGEIKMTIAFADGIDYGFDSMTLEISFKKIDYKKPSIPTASNILSKSQLESAMESSYRLDDTTFQGIYDVVKDNLKTVDQATLKEYVSEYSDYMTDEQKAKINALIAQASAA</sequence>
<comment type="caution">
    <text evidence="1">The sequence shown here is derived from an EMBL/GenBank/DDBJ whole genome shotgun (WGS) entry which is preliminary data.</text>
</comment>
<reference evidence="1 2" key="1">
    <citation type="submission" date="2021-01" db="EMBL/GenBank/DDBJ databases">
        <title>Genomic Encyclopedia of Type Strains, Phase IV (KMG-IV): sequencing the most valuable type-strain genomes for metagenomic binning, comparative biology and taxonomic classification.</title>
        <authorList>
            <person name="Goeker M."/>
        </authorList>
    </citation>
    <scope>NUCLEOTIDE SEQUENCE [LARGE SCALE GENOMIC DNA]</scope>
    <source>
        <strain evidence="1 2">DSM 27382</strain>
    </source>
</reference>
<proteinExistence type="predicted"/>
<dbReference type="EMBL" id="JAFBEH010000005">
    <property type="protein sequence ID" value="MBM7642129.1"/>
    <property type="molecule type" value="Genomic_DNA"/>
</dbReference>